<dbReference type="KEGG" id="cdrk:B9W14_06690"/>
<sequence>MNIIVCMKQVPDTSKVKIDQKNGIIIRKGIPAVINPYDKNALEEALVLKEKIGANVIAITMGPAQSEIALREALAMGVDEAVLISDKTFIGSDTLATANVLSSALKKLNYDIILTGAQTIDGGTAQVGPKIAERLKIPQVTFVQKIRIHEEYLKVNRALENEYEIVNVKMPVLVTVVKELNEPRYPRIEKILEAHKKKIEVWTMKNINEDKSVVGFTGSFTKIKKSVISETNSKGEVINKSFKEAAVYAAAKLKEKHYI</sequence>
<dbReference type="EMBL" id="CP020953">
    <property type="protein sequence ID" value="AWI04198.1"/>
    <property type="molecule type" value="Genomic_DNA"/>
</dbReference>
<proteinExistence type="predicted"/>
<dbReference type="PIRSF" id="PIRSF000090">
    <property type="entry name" value="Beta-ETF"/>
    <property type="match status" value="1"/>
</dbReference>
<keyword evidence="4" id="KW-1185">Reference proteome</keyword>
<dbReference type="CDD" id="cd01714">
    <property type="entry name" value="ETF_beta"/>
    <property type="match status" value="1"/>
</dbReference>
<dbReference type="PANTHER" id="PTHR21294:SF17">
    <property type="entry name" value="PROTEIN FIXA"/>
    <property type="match status" value="1"/>
</dbReference>
<accession>A0A2U8DNP1</accession>
<gene>
    <name evidence="3" type="ORF">B9W14_06690</name>
</gene>
<evidence type="ECO:0000259" key="2">
    <source>
        <dbReference type="SMART" id="SM00893"/>
    </source>
</evidence>
<dbReference type="InterPro" id="IPR014730">
    <property type="entry name" value="ETF_a/b_N"/>
</dbReference>
<evidence type="ECO:0000313" key="4">
    <source>
        <dbReference type="Proteomes" id="UP000244910"/>
    </source>
</evidence>
<dbReference type="OrthoDB" id="9804960at2"/>
<dbReference type="Pfam" id="PF01012">
    <property type="entry name" value="ETF"/>
    <property type="match status" value="1"/>
</dbReference>
<dbReference type="Gene3D" id="3.40.50.620">
    <property type="entry name" value="HUPs"/>
    <property type="match status" value="1"/>
</dbReference>
<feature type="domain" description="Electron transfer flavoprotein alpha/beta-subunit N-terminal" evidence="2">
    <location>
        <begin position="22"/>
        <end position="211"/>
    </location>
</feature>
<dbReference type="RefSeq" id="WP_032077467.1">
    <property type="nucleotide sequence ID" value="NZ_CP020953.1"/>
</dbReference>
<name>A0A2U8DNP1_9CLOT</name>
<evidence type="ECO:0000313" key="3">
    <source>
        <dbReference type="EMBL" id="AWI04198.1"/>
    </source>
</evidence>
<evidence type="ECO:0000256" key="1">
    <source>
        <dbReference type="ARBA" id="ARBA00042002"/>
    </source>
</evidence>
<dbReference type="GO" id="GO:0009055">
    <property type="term" value="F:electron transfer activity"/>
    <property type="evidence" value="ECO:0007669"/>
    <property type="project" value="InterPro"/>
</dbReference>
<organism evidence="3 4">
    <name type="scientific">Clostridium drakei</name>
    <dbReference type="NCBI Taxonomy" id="332101"/>
    <lineage>
        <taxon>Bacteria</taxon>
        <taxon>Bacillati</taxon>
        <taxon>Bacillota</taxon>
        <taxon>Clostridia</taxon>
        <taxon>Eubacteriales</taxon>
        <taxon>Clostridiaceae</taxon>
        <taxon>Clostridium</taxon>
    </lineage>
</organism>
<dbReference type="InterPro" id="IPR012255">
    <property type="entry name" value="ETF_b"/>
</dbReference>
<dbReference type="InterPro" id="IPR033948">
    <property type="entry name" value="ETF_beta_N"/>
</dbReference>
<dbReference type="InterPro" id="IPR014729">
    <property type="entry name" value="Rossmann-like_a/b/a_fold"/>
</dbReference>
<reference evidence="4" key="1">
    <citation type="submission" date="2017-04" db="EMBL/GenBank/DDBJ databases">
        <authorList>
            <person name="Song Y."/>
            <person name="Cho B.-K."/>
        </authorList>
    </citation>
    <scope>NUCLEOTIDE SEQUENCE [LARGE SCALE GENOMIC DNA]</scope>
    <source>
        <strain evidence="4">SL1</strain>
    </source>
</reference>
<dbReference type="PANTHER" id="PTHR21294">
    <property type="entry name" value="ELECTRON TRANSFER FLAVOPROTEIN BETA-SUBUNIT"/>
    <property type="match status" value="1"/>
</dbReference>
<dbReference type="SMART" id="SM00893">
    <property type="entry name" value="ETF"/>
    <property type="match status" value="1"/>
</dbReference>
<dbReference type="SUPFAM" id="SSF52402">
    <property type="entry name" value="Adenine nucleotide alpha hydrolases-like"/>
    <property type="match status" value="1"/>
</dbReference>
<protein>
    <recommendedName>
        <fullName evidence="1">Electron transfer flavoprotein small subunit</fullName>
    </recommendedName>
</protein>
<dbReference type="AlphaFoldDB" id="A0A2U8DNP1"/>
<dbReference type="Proteomes" id="UP000244910">
    <property type="component" value="Chromosome"/>
</dbReference>